<name>A0A1U9NR31_9BACT</name>
<proteinExistence type="predicted"/>
<gene>
    <name evidence="2" type="ORF">STSP2_03282</name>
</gene>
<keyword evidence="1" id="KW-0472">Membrane</keyword>
<evidence type="ECO:0000256" key="1">
    <source>
        <dbReference type="SAM" id="Phobius"/>
    </source>
</evidence>
<keyword evidence="3" id="KW-1185">Reference proteome</keyword>
<dbReference type="RefSeq" id="WP_169853283.1">
    <property type="nucleotide sequence ID" value="NZ_CP019791.1"/>
</dbReference>
<feature type="transmembrane region" description="Helical" evidence="1">
    <location>
        <begin position="26"/>
        <end position="46"/>
    </location>
</feature>
<dbReference type="Proteomes" id="UP000189674">
    <property type="component" value="Chromosome"/>
</dbReference>
<keyword evidence="1" id="KW-1133">Transmembrane helix</keyword>
<organism evidence="2 3">
    <name type="scientific">Anaerohalosphaera lusitana</name>
    <dbReference type="NCBI Taxonomy" id="1936003"/>
    <lineage>
        <taxon>Bacteria</taxon>
        <taxon>Pseudomonadati</taxon>
        <taxon>Planctomycetota</taxon>
        <taxon>Phycisphaerae</taxon>
        <taxon>Sedimentisphaerales</taxon>
        <taxon>Anaerohalosphaeraceae</taxon>
        <taxon>Anaerohalosphaera</taxon>
    </lineage>
</organism>
<accession>A0A1U9NR31</accession>
<reference evidence="3" key="1">
    <citation type="submission" date="2017-02" db="EMBL/GenBank/DDBJ databases">
        <title>Comparative genomics and description of representatives of a novel lineage of planctomycetes thriving in anoxic sediments.</title>
        <authorList>
            <person name="Spring S."/>
            <person name="Bunk B."/>
            <person name="Sproer C."/>
        </authorList>
    </citation>
    <scope>NUCLEOTIDE SEQUENCE [LARGE SCALE GENOMIC DNA]</scope>
    <source>
        <strain evidence="3">ST-NAGAB-D1</strain>
    </source>
</reference>
<protein>
    <submittedName>
        <fullName evidence="2">Uncharacterized protein</fullName>
    </submittedName>
</protein>
<evidence type="ECO:0000313" key="3">
    <source>
        <dbReference type="Proteomes" id="UP000189674"/>
    </source>
</evidence>
<dbReference type="STRING" id="1936003.STSP2_03282"/>
<dbReference type="EMBL" id="CP019791">
    <property type="protein sequence ID" value="AQT70080.1"/>
    <property type="molecule type" value="Genomic_DNA"/>
</dbReference>
<keyword evidence="1" id="KW-0812">Transmembrane</keyword>
<dbReference type="AlphaFoldDB" id="A0A1U9NR31"/>
<evidence type="ECO:0000313" key="2">
    <source>
        <dbReference type="EMBL" id="AQT70080.1"/>
    </source>
</evidence>
<sequence>MLQVLAFFVAFGICLAKGMGVLAALGVGFLAAIVWGIVFGLILAALSAMDR</sequence>
<dbReference type="KEGG" id="alus:STSP2_03282"/>